<evidence type="ECO:0000256" key="5">
    <source>
        <dbReference type="ARBA" id="ARBA00022801"/>
    </source>
</evidence>
<evidence type="ECO:0000256" key="3">
    <source>
        <dbReference type="ARBA" id="ARBA00012658"/>
    </source>
</evidence>
<dbReference type="Gene3D" id="2.60.40.1180">
    <property type="entry name" value="Golgi alpha-mannosidase II"/>
    <property type="match status" value="1"/>
</dbReference>
<proteinExistence type="inferred from homology"/>
<evidence type="ECO:0000256" key="4">
    <source>
        <dbReference type="ARBA" id="ARBA00022729"/>
    </source>
</evidence>
<keyword evidence="4 6" id="KW-0732">Signal</keyword>
<accession>A0A443QVQ4</accession>
<evidence type="ECO:0000256" key="1">
    <source>
        <dbReference type="ARBA" id="ARBA00001013"/>
    </source>
</evidence>
<feature type="domain" description="Endo-beta-1,6-galactanase-like" evidence="7">
    <location>
        <begin position="101"/>
        <end position="236"/>
    </location>
</feature>
<gene>
    <name evidence="8" type="ORF">B4U79_16158</name>
</gene>
<comment type="similarity">
    <text evidence="2">Belongs to the glycosyl hydrolase 30 family.</text>
</comment>
<comment type="caution">
    <text evidence="8">The sequence shown here is derived from an EMBL/GenBank/DDBJ whole genome shotgun (WGS) entry which is preliminary data.</text>
</comment>
<name>A0A443QVQ4_9ACAR</name>
<evidence type="ECO:0000256" key="6">
    <source>
        <dbReference type="SAM" id="SignalP"/>
    </source>
</evidence>
<dbReference type="OrthoDB" id="8300090at2759"/>
<keyword evidence="5 8" id="KW-0378">Hydrolase</keyword>
<dbReference type="EC" id="3.2.1.45" evidence="3"/>
<feature type="signal peptide" evidence="6">
    <location>
        <begin position="1"/>
        <end position="20"/>
    </location>
</feature>
<dbReference type="InterPro" id="IPR039514">
    <property type="entry name" value="6GAL-like"/>
</dbReference>
<evidence type="ECO:0000313" key="8">
    <source>
        <dbReference type="EMBL" id="RWS07108.1"/>
    </source>
</evidence>
<dbReference type="InterPro" id="IPR001139">
    <property type="entry name" value="Glyco_hydro_30"/>
</dbReference>
<dbReference type="STRING" id="1965070.A0A443QVQ4"/>
<evidence type="ECO:0000256" key="2">
    <source>
        <dbReference type="ARBA" id="ARBA00005382"/>
    </source>
</evidence>
<dbReference type="InterPro" id="IPR017853">
    <property type="entry name" value="GH"/>
</dbReference>
<dbReference type="PANTHER" id="PTHR11069:SF38">
    <property type="entry name" value="GLUCURONOXYLANASE XYNC"/>
    <property type="match status" value="1"/>
</dbReference>
<organism evidence="8 9">
    <name type="scientific">Dinothrombium tinctorium</name>
    <dbReference type="NCBI Taxonomy" id="1965070"/>
    <lineage>
        <taxon>Eukaryota</taxon>
        <taxon>Metazoa</taxon>
        <taxon>Ecdysozoa</taxon>
        <taxon>Arthropoda</taxon>
        <taxon>Chelicerata</taxon>
        <taxon>Arachnida</taxon>
        <taxon>Acari</taxon>
        <taxon>Acariformes</taxon>
        <taxon>Trombidiformes</taxon>
        <taxon>Prostigmata</taxon>
        <taxon>Anystina</taxon>
        <taxon>Parasitengona</taxon>
        <taxon>Trombidioidea</taxon>
        <taxon>Trombidiidae</taxon>
        <taxon>Dinothrombium</taxon>
    </lineage>
</organism>
<dbReference type="GO" id="GO:0016020">
    <property type="term" value="C:membrane"/>
    <property type="evidence" value="ECO:0007669"/>
    <property type="project" value="GOC"/>
</dbReference>
<dbReference type="PANTHER" id="PTHR11069">
    <property type="entry name" value="GLUCOSYLCERAMIDASE"/>
    <property type="match status" value="1"/>
</dbReference>
<reference evidence="8 9" key="1">
    <citation type="journal article" date="2018" name="Gigascience">
        <title>Genomes of trombidid mites reveal novel predicted allergens and laterally-transferred genes associated with secondary metabolism.</title>
        <authorList>
            <person name="Dong X."/>
            <person name="Chaisiri K."/>
            <person name="Xia D."/>
            <person name="Armstrong S.D."/>
            <person name="Fang Y."/>
            <person name="Donnelly M.J."/>
            <person name="Kadowaki T."/>
            <person name="McGarry J.W."/>
            <person name="Darby A.C."/>
            <person name="Makepeace B.L."/>
        </authorList>
    </citation>
    <scope>NUCLEOTIDE SEQUENCE [LARGE SCALE GENOMIC DNA]</scope>
    <source>
        <strain evidence="8">UoL-WK</strain>
    </source>
</reference>
<dbReference type="InterPro" id="IPR013780">
    <property type="entry name" value="Glyco_hydro_b"/>
</dbReference>
<evidence type="ECO:0000313" key="9">
    <source>
        <dbReference type="Proteomes" id="UP000285301"/>
    </source>
</evidence>
<dbReference type="AlphaFoldDB" id="A0A443QVQ4"/>
<dbReference type="Proteomes" id="UP000285301">
    <property type="component" value="Unassembled WGS sequence"/>
</dbReference>
<comment type="catalytic activity">
    <reaction evidence="1">
        <text>a beta-D-glucosyl-(1&lt;-&gt;1')-N-acylsphing-4-enine + H2O = an N-acylsphing-4-enine + D-glucose</text>
        <dbReference type="Rhea" id="RHEA:13269"/>
        <dbReference type="ChEBI" id="CHEBI:4167"/>
        <dbReference type="ChEBI" id="CHEBI:15377"/>
        <dbReference type="ChEBI" id="CHEBI:22801"/>
        <dbReference type="ChEBI" id="CHEBI:52639"/>
        <dbReference type="EC" id="3.2.1.45"/>
    </reaction>
    <physiologicalReaction direction="left-to-right" evidence="1">
        <dbReference type="Rhea" id="RHEA:13270"/>
    </physiologicalReaction>
</comment>
<protein>
    <recommendedName>
        <fullName evidence="3">glucosylceramidase</fullName>
        <ecNumber evidence="3">3.2.1.45</ecNumber>
    </recommendedName>
</protein>
<dbReference type="EMBL" id="NCKU01003663">
    <property type="protein sequence ID" value="RWS07108.1"/>
    <property type="molecule type" value="Genomic_DNA"/>
</dbReference>
<dbReference type="GO" id="GO:0006665">
    <property type="term" value="P:sphingolipid metabolic process"/>
    <property type="evidence" value="ECO:0007669"/>
    <property type="project" value="InterPro"/>
</dbReference>
<dbReference type="Pfam" id="PF14587">
    <property type="entry name" value="Glyco_hydr_30_2"/>
    <property type="match status" value="1"/>
</dbReference>
<dbReference type="SUPFAM" id="SSF51445">
    <property type="entry name" value="(Trans)glycosidases"/>
    <property type="match status" value="1"/>
</dbReference>
<feature type="chain" id="PRO_5019100827" description="glucosylceramidase" evidence="6">
    <location>
        <begin position="21"/>
        <end position="476"/>
    </location>
</feature>
<keyword evidence="9" id="KW-1185">Reference proteome</keyword>
<sequence length="476" mass="54215">MRSVLVFALCLSALFYKTTANPHSFKRVNETNSNCLWCETKITIDWDQTYQEFKGFGVFSGRAKPFYEDVRRDQLLHSLFSEDGLQLTILRSTVFPDLSFTLDFTEEQTAEIWIMKQAQKKYGVNKFIASAWSPPYKWKTRKGQASGQYMNYLAYEHYQDFANYLADFVEFYKKLGIDIYAISPQNEPEFPTLHWDGCVWWPNQTSQFVKNYLKPTFEDRGLKTKLIIGENGNWNLAAIYLSVAVSNLNENDFDIFASHGYSLPMGPSFKHVSYNQFVIPWFMKGANEKEKWITEASATDNFDPTMNKGVELSVSLCKFLTNGGISSYIFWLGMITGHSNEALIGSNGVGNLSFPRVYFVYGQYSKHIKPGYVRIKATKSFLPLLSNIHVVAFKDPASQKFSVVITNQGKQSEACDLRFQGAEIIPESIKLHLTSENYAWKIISGLLEESGSLKVHIPPMSVITVTGTAKNNLYHA</sequence>
<dbReference type="Gene3D" id="3.20.20.80">
    <property type="entry name" value="Glycosidases"/>
    <property type="match status" value="1"/>
</dbReference>
<evidence type="ECO:0000259" key="7">
    <source>
        <dbReference type="Pfam" id="PF14587"/>
    </source>
</evidence>
<dbReference type="GO" id="GO:0004348">
    <property type="term" value="F:glucosylceramidase activity"/>
    <property type="evidence" value="ECO:0007669"/>
    <property type="project" value="UniProtKB-EC"/>
</dbReference>